<dbReference type="EMBL" id="JABMIG020000001">
    <property type="protein sequence ID" value="KAL3805788.1"/>
    <property type="molecule type" value="Genomic_DNA"/>
</dbReference>
<proteinExistence type="predicted"/>
<name>A0ABD3QZV4_9STRA</name>
<evidence type="ECO:0000256" key="2">
    <source>
        <dbReference type="ARBA" id="ARBA00022692"/>
    </source>
</evidence>
<evidence type="ECO:0000256" key="1">
    <source>
        <dbReference type="ARBA" id="ARBA00004141"/>
    </source>
</evidence>
<feature type="transmembrane region" description="Helical" evidence="6">
    <location>
        <begin position="264"/>
        <end position="285"/>
    </location>
</feature>
<reference evidence="7 8" key="1">
    <citation type="journal article" date="2020" name="G3 (Bethesda)">
        <title>Improved Reference Genome for Cyclotella cryptica CCMP332, a Model for Cell Wall Morphogenesis, Salinity Adaptation, and Lipid Production in Diatoms (Bacillariophyta).</title>
        <authorList>
            <person name="Roberts W.R."/>
            <person name="Downey K.M."/>
            <person name="Ruck E.C."/>
            <person name="Traller J.C."/>
            <person name="Alverson A.J."/>
        </authorList>
    </citation>
    <scope>NUCLEOTIDE SEQUENCE [LARGE SCALE GENOMIC DNA]</scope>
    <source>
        <strain evidence="7 8">CCMP332</strain>
    </source>
</reference>
<organism evidence="7 8">
    <name type="scientific">Cyclotella cryptica</name>
    <dbReference type="NCBI Taxonomy" id="29204"/>
    <lineage>
        <taxon>Eukaryota</taxon>
        <taxon>Sar</taxon>
        <taxon>Stramenopiles</taxon>
        <taxon>Ochrophyta</taxon>
        <taxon>Bacillariophyta</taxon>
        <taxon>Coscinodiscophyceae</taxon>
        <taxon>Thalassiosirophycidae</taxon>
        <taxon>Stephanodiscales</taxon>
        <taxon>Stephanodiscaceae</taxon>
        <taxon>Cyclotella</taxon>
    </lineage>
</organism>
<dbReference type="PANTHER" id="PTHR16950:SF16">
    <property type="entry name" value="ZINC TRANSPORTER ZIP13"/>
    <property type="match status" value="1"/>
</dbReference>
<sequence>MPILLAIILFGLLMSFIALIGGITLILREEMWQQLILPLVAFAAGSLIGGAIFHMIPGAVDKMGNVTALYVWLIAGFIVFYALEEFLHWHHSHTHSHQCNALSLKRDHQHPQKPTSLRIDNCERPECTSTSDLENAENFSNGNGVDMESPFQQTNKVRDCNTRREGKDDDSKSQLSWLILVADAVHNFLGGMFVGASFLDSMQLGISAWLAAAAHEVPQELGDFAILVHGGWTKQKALLFNFASALTFPIGGVIAYLASKAIDVSFMVPFAAGNFLYIGASDLIPEIKHHHGIRQNAVHFASFLVGAGIMLGIRVAFAGW</sequence>
<evidence type="ECO:0000313" key="7">
    <source>
        <dbReference type="EMBL" id="KAL3805788.1"/>
    </source>
</evidence>
<dbReference type="InterPro" id="IPR003689">
    <property type="entry name" value="ZIP"/>
</dbReference>
<keyword evidence="8" id="KW-1185">Reference proteome</keyword>
<feature type="compositionally biased region" description="Polar residues" evidence="5">
    <location>
        <begin position="129"/>
        <end position="143"/>
    </location>
</feature>
<dbReference type="GO" id="GO:0016020">
    <property type="term" value="C:membrane"/>
    <property type="evidence" value="ECO:0007669"/>
    <property type="project" value="UniProtKB-SubCell"/>
</dbReference>
<evidence type="ECO:0000256" key="3">
    <source>
        <dbReference type="ARBA" id="ARBA00022989"/>
    </source>
</evidence>
<dbReference type="AlphaFoldDB" id="A0ABD3QZV4"/>
<feature type="transmembrane region" description="Helical" evidence="6">
    <location>
        <begin position="297"/>
        <end position="317"/>
    </location>
</feature>
<accession>A0ABD3QZV4</accession>
<feature type="transmembrane region" description="Helical" evidence="6">
    <location>
        <begin position="238"/>
        <end position="258"/>
    </location>
</feature>
<protein>
    <recommendedName>
        <fullName evidence="9">Zinc transporter</fullName>
    </recommendedName>
</protein>
<comment type="caution">
    <text evidence="7">The sequence shown here is derived from an EMBL/GenBank/DDBJ whole genome shotgun (WGS) entry which is preliminary data.</text>
</comment>
<dbReference type="Proteomes" id="UP001516023">
    <property type="component" value="Unassembled WGS sequence"/>
</dbReference>
<dbReference type="Pfam" id="PF02535">
    <property type="entry name" value="Zip"/>
    <property type="match status" value="1"/>
</dbReference>
<evidence type="ECO:0000256" key="6">
    <source>
        <dbReference type="SAM" id="Phobius"/>
    </source>
</evidence>
<dbReference type="PANTHER" id="PTHR16950">
    <property type="entry name" value="ZINC TRANSPORTER SLC39A7 HISTIDINE-RICH MEMBRANE PROTEIN KE4"/>
    <property type="match status" value="1"/>
</dbReference>
<gene>
    <name evidence="7" type="ORF">HJC23_007749</name>
</gene>
<feature type="transmembrane region" description="Helical" evidence="6">
    <location>
        <begin position="6"/>
        <end position="27"/>
    </location>
</feature>
<feature type="compositionally biased region" description="Basic and acidic residues" evidence="5">
    <location>
        <begin position="156"/>
        <end position="169"/>
    </location>
</feature>
<evidence type="ECO:0000256" key="4">
    <source>
        <dbReference type="ARBA" id="ARBA00023136"/>
    </source>
</evidence>
<keyword evidence="4 6" id="KW-0472">Membrane</keyword>
<feature type="region of interest" description="Disordered" evidence="5">
    <location>
        <begin position="129"/>
        <end position="169"/>
    </location>
</feature>
<keyword evidence="2 6" id="KW-0812">Transmembrane</keyword>
<keyword evidence="3 6" id="KW-1133">Transmembrane helix</keyword>
<evidence type="ECO:0000313" key="8">
    <source>
        <dbReference type="Proteomes" id="UP001516023"/>
    </source>
</evidence>
<feature type="transmembrane region" description="Helical" evidence="6">
    <location>
        <begin position="39"/>
        <end position="60"/>
    </location>
</feature>
<evidence type="ECO:0000256" key="5">
    <source>
        <dbReference type="SAM" id="MobiDB-lite"/>
    </source>
</evidence>
<comment type="subcellular location">
    <subcellularLocation>
        <location evidence="1">Membrane</location>
        <topology evidence="1">Multi-pass membrane protein</topology>
    </subcellularLocation>
</comment>
<feature type="transmembrane region" description="Helical" evidence="6">
    <location>
        <begin position="66"/>
        <end position="83"/>
    </location>
</feature>
<evidence type="ECO:0008006" key="9">
    <source>
        <dbReference type="Google" id="ProtNLM"/>
    </source>
</evidence>